<comment type="caution">
    <text evidence="2">The sequence shown here is derived from an EMBL/GenBank/DDBJ whole genome shotgun (WGS) entry which is preliminary data.</text>
</comment>
<sequence length="113" mass="12469">MSLPDYVNHRPQSLPEGVVAYRRTGEFDQDTMPAKMRNAHSTKPGVWALIHVLEGQLRYSVPSWGEDVILVPGTPGIVAPTVEHNVEPHGAVRMFVEFYAAPDQGPTDPHTQA</sequence>
<gene>
    <name evidence="2" type="ORF">H0484_10620</name>
</gene>
<evidence type="ECO:0000259" key="1">
    <source>
        <dbReference type="Pfam" id="PF09313"/>
    </source>
</evidence>
<dbReference type="InterPro" id="IPR015392">
    <property type="entry name" value="TehB/YeaR-like_dom"/>
</dbReference>
<name>A0ABS8CDU3_9BURK</name>
<dbReference type="RefSeq" id="WP_226954623.1">
    <property type="nucleotide sequence ID" value="NZ_JACDXW010000005.1"/>
</dbReference>
<keyword evidence="3" id="KW-1185">Reference proteome</keyword>
<dbReference type="SUPFAM" id="SSF51197">
    <property type="entry name" value="Clavaminate synthase-like"/>
    <property type="match status" value="1"/>
</dbReference>
<reference evidence="2 3" key="1">
    <citation type="submission" date="2020-07" db="EMBL/GenBank/DDBJ databases">
        <title>Pusillimonas sp. nov., isolated from poultry manure in Taiwan.</title>
        <authorList>
            <person name="Lin S.-Y."/>
            <person name="Tang Y.-S."/>
            <person name="Young C.-C."/>
        </authorList>
    </citation>
    <scope>NUCLEOTIDE SEQUENCE [LARGE SCALE GENOMIC DNA]</scope>
    <source>
        <strain evidence="2 3">CC-YST705</strain>
    </source>
</reference>
<dbReference type="InterPro" id="IPR014710">
    <property type="entry name" value="RmlC-like_jellyroll"/>
</dbReference>
<dbReference type="EMBL" id="JACDXW010000005">
    <property type="protein sequence ID" value="MCB5364199.1"/>
    <property type="molecule type" value="Genomic_DNA"/>
</dbReference>
<organism evidence="2 3">
    <name type="scientific">Mesopusillimonas faecipullorum</name>
    <dbReference type="NCBI Taxonomy" id="2755040"/>
    <lineage>
        <taxon>Bacteria</taxon>
        <taxon>Pseudomonadati</taxon>
        <taxon>Pseudomonadota</taxon>
        <taxon>Betaproteobacteria</taxon>
        <taxon>Burkholderiales</taxon>
        <taxon>Alcaligenaceae</taxon>
        <taxon>Mesopusillimonas</taxon>
    </lineage>
</organism>
<dbReference type="Proteomes" id="UP000776983">
    <property type="component" value="Unassembled WGS sequence"/>
</dbReference>
<dbReference type="Pfam" id="PF09313">
    <property type="entry name" value="TehB-like"/>
    <property type="match status" value="1"/>
</dbReference>
<dbReference type="Gene3D" id="2.60.120.10">
    <property type="entry name" value="Jelly Rolls"/>
    <property type="match status" value="1"/>
</dbReference>
<evidence type="ECO:0000313" key="2">
    <source>
        <dbReference type="EMBL" id="MCB5364199.1"/>
    </source>
</evidence>
<feature type="domain" description="TehB/YeaR-like" evidence="1">
    <location>
        <begin position="22"/>
        <end position="96"/>
    </location>
</feature>
<protein>
    <submittedName>
        <fullName evidence="2">DUF1971 domain-containing protein</fullName>
    </submittedName>
</protein>
<accession>A0ABS8CDU3</accession>
<evidence type="ECO:0000313" key="3">
    <source>
        <dbReference type="Proteomes" id="UP000776983"/>
    </source>
</evidence>
<proteinExistence type="predicted"/>